<dbReference type="EMBL" id="FNII01000014">
    <property type="protein sequence ID" value="SDO15212.1"/>
    <property type="molecule type" value="Genomic_DNA"/>
</dbReference>
<keyword evidence="1" id="KW-0472">Membrane</keyword>
<dbReference type="Proteomes" id="UP000199677">
    <property type="component" value="Unassembled WGS sequence"/>
</dbReference>
<sequence>MENLPVTVYVALGAIAAAFISGFWSLVNLIISKDQKVSEFRQSWIDSLRQEVSEFSGSLLSLNTSWLYFSATHGGEDVGNEFVRQNVERINKIESQRTSIFLRLNPNEHTELISQLEDLERMYTSPNSLQSGSFNTALEHFVEEVQKELKKEWERVKSGEKSFRYTRNFLLASFIFAGLAGIYLIKQLYA</sequence>
<gene>
    <name evidence="2" type="ORF">SAMN04487951_11481</name>
</gene>
<dbReference type="AlphaFoldDB" id="A0A1H0H7U8"/>
<feature type="transmembrane region" description="Helical" evidence="1">
    <location>
        <begin position="165"/>
        <end position="185"/>
    </location>
</feature>
<evidence type="ECO:0000313" key="3">
    <source>
        <dbReference type="Proteomes" id="UP000199677"/>
    </source>
</evidence>
<proteinExistence type="predicted"/>
<keyword evidence="3" id="KW-1185">Reference proteome</keyword>
<keyword evidence="1" id="KW-0812">Transmembrane</keyword>
<accession>A0A1H0H7U8</accession>
<dbReference type="STRING" id="416873.SAMN04487951_11481"/>
<protein>
    <submittedName>
        <fullName evidence="2">Uncharacterized protein</fullName>
    </submittedName>
</protein>
<dbReference type="OrthoDB" id="5919045at2"/>
<dbReference type="RefSeq" id="WP_089707472.1">
    <property type="nucleotide sequence ID" value="NZ_FNII01000014.1"/>
</dbReference>
<evidence type="ECO:0000313" key="2">
    <source>
        <dbReference type="EMBL" id="SDO15212.1"/>
    </source>
</evidence>
<feature type="transmembrane region" description="Helical" evidence="1">
    <location>
        <begin position="6"/>
        <end position="31"/>
    </location>
</feature>
<organism evidence="2 3">
    <name type="scientific">Vreelandella arcis</name>
    <dbReference type="NCBI Taxonomy" id="416873"/>
    <lineage>
        <taxon>Bacteria</taxon>
        <taxon>Pseudomonadati</taxon>
        <taxon>Pseudomonadota</taxon>
        <taxon>Gammaproteobacteria</taxon>
        <taxon>Oceanospirillales</taxon>
        <taxon>Halomonadaceae</taxon>
        <taxon>Vreelandella</taxon>
    </lineage>
</organism>
<reference evidence="3" key="1">
    <citation type="submission" date="2016-10" db="EMBL/GenBank/DDBJ databases">
        <authorList>
            <person name="Varghese N."/>
            <person name="Submissions S."/>
        </authorList>
    </citation>
    <scope>NUCLEOTIDE SEQUENCE [LARGE SCALE GENOMIC DNA]</scope>
    <source>
        <strain evidence="3">CGMCC 1.6494</strain>
    </source>
</reference>
<evidence type="ECO:0000256" key="1">
    <source>
        <dbReference type="SAM" id="Phobius"/>
    </source>
</evidence>
<name>A0A1H0H7U8_9GAMM</name>
<keyword evidence="1" id="KW-1133">Transmembrane helix</keyword>